<evidence type="ECO:0000313" key="4">
    <source>
        <dbReference type="Proteomes" id="UP000233524"/>
    </source>
</evidence>
<keyword evidence="1" id="KW-0732">Signal</keyword>
<accession>A0A2N3MZ35</accession>
<dbReference type="Gene3D" id="2.60.120.200">
    <property type="match status" value="1"/>
</dbReference>
<dbReference type="GO" id="GO:0004553">
    <property type="term" value="F:hydrolase activity, hydrolyzing O-glycosyl compounds"/>
    <property type="evidence" value="ECO:0007669"/>
    <property type="project" value="InterPro"/>
</dbReference>
<gene>
    <name evidence="3" type="ORF">jhhlp_008817</name>
</gene>
<dbReference type="InterPro" id="IPR000757">
    <property type="entry name" value="Beta-glucanase-like"/>
</dbReference>
<dbReference type="EMBL" id="NLAX01001623">
    <property type="protein sequence ID" value="PKS05441.1"/>
    <property type="molecule type" value="Genomic_DNA"/>
</dbReference>
<dbReference type="PROSITE" id="PS51762">
    <property type="entry name" value="GH16_2"/>
    <property type="match status" value="1"/>
</dbReference>
<organism evidence="3 4">
    <name type="scientific">Lomentospora prolificans</name>
    <dbReference type="NCBI Taxonomy" id="41688"/>
    <lineage>
        <taxon>Eukaryota</taxon>
        <taxon>Fungi</taxon>
        <taxon>Dikarya</taxon>
        <taxon>Ascomycota</taxon>
        <taxon>Pezizomycotina</taxon>
        <taxon>Sordariomycetes</taxon>
        <taxon>Hypocreomycetidae</taxon>
        <taxon>Microascales</taxon>
        <taxon>Microascaceae</taxon>
        <taxon>Lomentospora</taxon>
    </lineage>
</organism>
<dbReference type="PANTHER" id="PTHR38121:SF4">
    <property type="entry name" value="GH16 DOMAIN-CONTAINING PROTEIN-RELATED"/>
    <property type="match status" value="1"/>
</dbReference>
<sequence>MALSVAVFLTVLIALAGATQAAATSSGAAEECSAFTTDAGSIFTHQRFYDFRNLSTITVRSGEGSVSANSSKSVGDYWTQDWHVTDLFKWEAHDGWAPILYSPETIARSLARPCTIRSIFTAGDAHTFIEQDGDGTVLEFTTTQLQNGTQKSAEMRFREYNVTSLSLRVRARVTGSPGACSGFFTYYNDTQETDIEVLTRDPVDLFHGSCQPTHDARGRSIPETSLNISMTDDGAGTSREEWNTYRLDWLPGQSLFYLNGIQLAQTKKNVPVSESQLIISMFGNGGSWSGPMDVGNTATLEVQWINFAFNSTAASPASGGATCNIDDPDFLSELPPPEIAQDSSQPHTAVLYPKLTLLLVFFCGMIVLA</sequence>
<feature type="chain" id="PRO_5014910873" description="GH16 domain-containing protein" evidence="1">
    <location>
        <begin position="22"/>
        <end position="369"/>
    </location>
</feature>
<dbReference type="CDD" id="cd00413">
    <property type="entry name" value="Glyco_hydrolase_16"/>
    <property type="match status" value="1"/>
</dbReference>
<keyword evidence="4" id="KW-1185">Reference proteome</keyword>
<protein>
    <recommendedName>
        <fullName evidence="2">GH16 domain-containing protein</fullName>
    </recommendedName>
</protein>
<proteinExistence type="predicted"/>
<dbReference type="Proteomes" id="UP000233524">
    <property type="component" value="Unassembled WGS sequence"/>
</dbReference>
<dbReference type="OrthoDB" id="4388755at2759"/>
<dbReference type="STRING" id="41688.A0A2N3MZ35"/>
<dbReference type="InterPro" id="IPR013320">
    <property type="entry name" value="ConA-like_dom_sf"/>
</dbReference>
<comment type="caution">
    <text evidence="3">The sequence shown here is derived from an EMBL/GenBank/DDBJ whole genome shotgun (WGS) entry which is preliminary data.</text>
</comment>
<dbReference type="Pfam" id="PF00722">
    <property type="entry name" value="Glyco_hydro_16"/>
    <property type="match status" value="1"/>
</dbReference>
<evidence type="ECO:0000313" key="3">
    <source>
        <dbReference type="EMBL" id="PKS05441.1"/>
    </source>
</evidence>
<dbReference type="GO" id="GO:0005975">
    <property type="term" value="P:carbohydrate metabolic process"/>
    <property type="evidence" value="ECO:0007669"/>
    <property type="project" value="InterPro"/>
</dbReference>
<dbReference type="PANTHER" id="PTHR38121">
    <property type="entry name" value="GH16 DOMAIN-CONTAINING PROTEIN"/>
    <property type="match status" value="1"/>
</dbReference>
<dbReference type="VEuPathDB" id="FungiDB:jhhlp_008817"/>
<dbReference type="InParanoid" id="A0A2N3MZ35"/>
<dbReference type="AlphaFoldDB" id="A0A2N3MZ35"/>
<reference evidence="3 4" key="1">
    <citation type="journal article" date="2017" name="G3 (Bethesda)">
        <title>First Draft Genome Sequence of the Pathogenic Fungus Lomentospora prolificans (Formerly Scedosporium prolificans).</title>
        <authorList>
            <person name="Luo R."/>
            <person name="Zimin A."/>
            <person name="Workman R."/>
            <person name="Fan Y."/>
            <person name="Pertea G."/>
            <person name="Grossman N."/>
            <person name="Wear M.P."/>
            <person name="Jia B."/>
            <person name="Miller H."/>
            <person name="Casadevall A."/>
            <person name="Timp W."/>
            <person name="Zhang S.X."/>
            <person name="Salzberg S.L."/>
        </authorList>
    </citation>
    <scope>NUCLEOTIDE SEQUENCE [LARGE SCALE GENOMIC DNA]</scope>
    <source>
        <strain evidence="3 4">JHH-5317</strain>
    </source>
</reference>
<evidence type="ECO:0000256" key="1">
    <source>
        <dbReference type="SAM" id="SignalP"/>
    </source>
</evidence>
<feature type="signal peptide" evidence="1">
    <location>
        <begin position="1"/>
        <end position="21"/>
    </location>
</feature>
<dbReference type="SUPFAM" id="SSF49899">
    <property type="entry name" value="Concanavalin A-like lectins/glucanases"/>
    <property type="match status" value="1"/>
</dbReference>
<evidence type="ECO:0000259" key="2">
    <source>
        <dbReference type="PROSITE" id="PS51762"/>
    </source>
</evidence>
<feature type="domain" description="GH16" evidence="2">
    <location>
        <begin position="49"/>
        <end position="313"/>
    </location>
</feature>
<name>A0A2N3MZ35_9PEZI</name>